<dbReference type="AlphaFoldDB" id="A0A0J1CTZ6"/>
<dbReference type="PATRIC" id="fig|908627.4.peg.4880"/>
<dbReference type="Gene3D" id="3.40.309.10">
    <property type="entry name" value="Aldehyde Dehydrogenase, Chain A, domain 2"/>
    <property type="match status" value="1"/>
</dbReference>
<dbReference type="InterPro" id="IPR016161">
    <property type="entry name" value="Ald_DH/histidinol_DH"/>
</dbReference>
<dbReference type="InterPro" id="IPR029510">
    <property type="entry name" value="Ald_DH_CS_GLU"/>
</dbReference>
<dbReference type="PROSITE" id="PS00687">
    <property type="entry name" value="ALDEHYDE_DEHYDR_GLU"/>
    <property type="match status" value="1"/>
</dbReference>
<evidence type="ECO:0000256" key="2">
    <source>
        <dbReference type="ARBA" id="ARBA00022857"/>
    </source>
</evidence>
<keyword evidence="3 6" id="KW-0560">Oxidoreductase</keyword>
<evidence type="ECO:0000313" key="8">
    <source>
        <dbReference type="EMBL" id="KLU24069.1"/>
    </source>
</evidence>
<dbReference type="Pfam" id="PF00171">
    <property type="entry name" value="Aldedh"/>
    <property type="match status" value="1"/>
</dbReference>
<sequence>MLEAPLLIDHHNLAAKHGATFERLNPITGQVSTRAAAASVEDALAAANAAAAAFAAWSETGPSARRVILNRAAELMMARSSDFAAAMAAETGATASWAQFNCHIAAEMLREAAAITTQIAGQVIPSNHAGATSLALRQPAGVVLGIAPWNAPAILGVRAVAMPLACGNPVVLKGSELCPTTHWLIGDVIRDAGLPAGVLNVILNAPADAAAIVEALIAHRAVRRINFTGSTRVGRLIAEISARHLKPCLLELGGKAPFVVLDDADIDEAVRAAAFGAFFNQGQVCMSTERIIVHADVASEFVDKLGAKAGSLKAGLPTDDSCALGSMIGSDAAARVRALVDEAVAKGATLVAGGGVRNSIMQATVIDRVTPTMRLYSEESFGPVAAITRFSSVEEAVSLANDTEYGLSASVFGRDVQRALAVAHRIESGICHINGPTVHDEAQMPFGGVKASGYGRFGGNAAINEFTELRWITIQSGPQHYPI</sequence>
<proteinExistence type="inferred from homology"/>
<protein>
    <recommendedName>
        <fullName evidence="7">Aldehyde dehydrogenase domain-containing protein</fullName>
    </recommendedName>
</protein>
<keyword evidence="4" id="KW-0520">NAD</keyword>
<dbReference type="RefSeq" id="WP_047848794.1">
    <property type="nucleotide sequence ID" value="NZ_AEJF01000135.1"/>
</dbReference>
<evidence type="ECO:0000256" key="3">
    <source>
        <dbReference type="ARBA" id="ARBA00023002"/>
    </source>
</evidence>
<name>A0A0J1CTZ6_9BURK</name>
<dbReference type="OrthoDB" id="6187633at2"/>
<dbReference type="InterPro" id="IPR016163">
    <property type="entry name" value="Ald_DH_C"/>
</dbReference>
<evidence type="ECO:0000256" key="1">
    <source>
        <dbReference type="ARBA" id="ARBA00009986"/>
    </source>
</evidence>
<dbReference type="FunFam" id="3.40.605.10:FF:000012">
    <property type="entry name" value="NAD-dependent succinate-semialdehyde dehydrogenase"/>
    <property type="match status" value="1"/>
</dbReference>
<dbReference type="Gene3D" id="3.40.605.10">
    <property type="entry name" value="Aldehyde Dehydrogenase, Chain A, domain 1"/>
    <property type="match status" value="1"/>
</dbReference>
<evidence type="ECO:0000313" key="9">
    <source>
        <dbReference type="Proteomes" id="UP000035963"/>
    </source>
</evidence>
<keyword evidence="9" id="KW-1185">Reference proteome</keyword>
<keyword evidence="2" id="KW-0521">NADP</keyword>
<dbReference type="CDD" id="cd07105">
    <property type="entry name" value="ALDH_SaliADH"/>
    <property type="match status" value="1"/>
</dbReference>
<dbReference type="SUPFAM" id="SSF53720">
    <property type="entry name" value="ALDH-like"/>
    <property type="match status" value="1"/>
</dbReference>
<evidence type="ECO:0000256" key="6">
    <source>
        <dbReference type="RuleBase" id="RU003345"/>
    </source>
</evidence>
<feature type="domain" description="Aldehyde dehydrogenase" evidence="7">
    <location>
        <begin position="18"/>
        <end position="472"/>
    </location>
</feature>
<feature type="active site" evidence="5">
    <location>
        <position position="251"/>
    </location>
</feature>
<dbReference type="InterPro" id="IPR015590">
    <property type="entry name" value="Aldehyde_DH_dom"/>
</dbReference>
<dbReference type="InterPro" id="IPR016162">
    <property type="entry name" value="Ald_DH_N"/>
</dbReference>
<organism evidence="8 9">
    <name type="scientific">Caballeronia mineralivorans PML1(12)</name>
    <dbReference type="NCBI Taxonomy" id="908627"/>
    <lineage>
        <taxon>Bacteria</taxon>
        <taxon>Pseudomonadati</taxon>
        <taxon>Pseudomonadota</taxon>
        <taxon>Betaproteobacteria</taxon>
        <taxon>Burkholderiales</taxon>
        <taxon>Burkholderiaceae</taxon>
        <taxon>Caballeronia</taxon>
    </lineage>
</organism>
<dbReference type="EMBL" id="AEJF01000135">
    <property type="protein sequence ID" value="KLU24069.1"/>
    <property type="molecule type" value="Genomic_DNA"/>
</dbReference>
<comment type="similarity">
    <text evidence="1 6">Belongs to the aldehyde dehydrogenase family.</text>
</comment>
<dbReference type="Proteomes" id="UP000035963">
    <property type="component" value="Unassembled WGS sequence"/>
</dbReference>
<reference evidence="8 9" key="1">
    <citation type="journal article" date="2015" name="Genome Announc.">
        <title>Draft Genome Sequence of Burkholderia sp. Strain PML1(12), an Ectomycorrhizosphere-Inhabiting Bacterium with Effective Mineral-Weathering Ability.</title>
        <authorList>
            <person name="Uroz S."/>
            <person name="Oger P."/>
        </authorList>
    </citation>
    <scope>NUCLEOTIDE SEQUENCE [LARGE SCALE GENOMIC DNA]</scope>
    <source>
        <strain evidence="9">PML1(12)</strain>
    </source>
</reference>
<gene>
    <name evidence="8" type="ORF">EOS_21850</name>
</gene>
<evidence type="ECO:0000256" key="5">
    <source>
        <dbReference type="PROSITE-ProRule" id="PRU10007"/>
    </source>
</evidence>
<evidence type="ECO:0000256" key="4">
    <source>
        <dbReference type="ARBA" id="ARBA00023027"/>
    </source>
</evidence>
<comment type="caution">
    <text evidence="8">The sequence shown here is derived from an EMBL/GenBank/DDBJ whole genome shotgun (WGS) entry which is preliminary data.</text>
</comment>
<dbReference type="PANTHER" id="PTHR42986">
    <property type="entry name" value="BENZALDEHYDE DEHYDROGENASE YFMT"/>
    <property type="match status" value="1"/>
</dbReference>
<evidence type="ECO:0000259" key="7">
    <source>
        <dbReference type="Pfam" id="PF00171"/>
    </source>
</evidence>
<dbReference type="GO" id="GO:0016620">
    <property type="term" value="F:oxidoreductase activity, acting on the aldehyde or oxo group of donors, NAD or NADP as acceptor"/>
    <property type="evidence" value="ECO:0007669"/>
    <property type="project" value="InterPro"/>
</dbReference>
<dbReference type="PANTHER" id="PTHR42986:SF1">
    <property type="entry name" value="BENZALDEHYDE DEHYDROGENASE YFMT"/>
    <property type="match status" value="1"/>
</dbReference>
<accession>A0A0J1CTZ6</accession>
<dbReference type="FunFam" id="3.40.309.10:FF:000010">
    <property type="entry name" value="Gamma-aminobutyraldehyde dehydrogenase"/>
    <property type="match status" value="1"/>
</dbReference>